<feature type="transmembrane region" description="Helical" evidence="2">
    <location>
        <begin position="630"/>
        <end position="651"/>
    </location>
</feature>
<evidence type="ECO:0000313" key="4">
    <source>
        <dbReference type="EnsemblPlants" id="AET7Gv20130400.2"/>
    </source>
</evidence>
<reference evidence="4" key="3">
    <citation type="journal article" date="2017" name="Nature">
        <title>Genome sequence of the progenitor of the wheat D genome Aegilops tauschii.</title>
        <authorList>
            <person name="Luo M.C."/>
            <person name="Gu Y.Q."/>
            <person name="Puiu D."/>
            <person name="Wang H."/>
            <person name="Twardziok S.O."/>
            <person name="Deal K.R."/>
            <person name="Huo N."/>
            <person name="Zhu T."/>
            <person name="Wang L."/>
            <person name="Wang Y."/>
            <person name="McGuire P.E."/>
            <person name="Liu S."/>
            <person name="Long H."/>
            <person name="Ramasamy R.K."/>
            <person name="Rodriguez J.C."/>
            <person name="Van S.L."/>
            <person name="Yuan L."/>
            <person name="Wang Z."/>
            <person name="Xia Z."/>
            <person name="Xiao L."/>
            <person name="Anderson O.D."/>
            <person name="Ouyang S."/>
            <person name="Liang Y."/>
            <person name="Zimin A.V."/>
            <person name="Pertea G."/>
            <person name="Qi P."/>
            <person name="Bennetzen J.L."/>
            <person name="Dai X."/>
            <person name="Dawson M.W."/>
            <person name="Muller H.G."/>
            <person name="Kugler K."/>
            <person name="Rivarola-Duarte L."/>
            <person name="Spannagl M."/>
            <person name="Mayer K.F.X."/>
            <person name="Lu F.H."/>
            <person name="Bevan M.W."/>
            <person name="Leroy P."/>
            <person name="Li P."/>
            <person name="You F.M."/>
            <person name="Sun Q."/>
            <person name="Liu Z."/>
            <person name="Lyons E."/>
            <person name="Wicker T."/>
            <person name="Salzberg S.L."/>
            <person name="Devos K.M."/>
            <person name="Dvorak J."/>
        </authorList>
    </citation>
    <scope>NUCLEOTIDE SEQUENCE [LARGE SCALE GENOMIC DNA]</scope>
    <source>
        <strain evidence="4">cv. AL8/78</strain>
    </source>
</reference>
<feature type="transmembrane region" description="Helical" evidence="2">
    <location>
        <begin position="82"/>
        <end position="104"/>
    </location>
</feature>
<dbReference type="PANTHER" id="PTHR24177:SF45">
    <property type="entry name" value="OS06G0294000 PROTEIN"/>
    <property type="match status" value="1"/>
</dbReference>
<dbReference type="Proteomes" id="UP000015105">
    <property type="component" value="Chromosome 7D"/>
</dbReference>
<keyword evidence="2" id="KW-0472">Membrane</keyword>
<sequence>TPPFFAMPPSDQVVSPNPMGSDSNKPSTEYQLKKYLLLATLVATVTYAAGLNLPGWVWADAKEGHLAGDLILHDTHYHRYLAFYYCNATAFAASVVVCLLLLILNSESKAWAAALRVLMVLDLLGLMGAYAAGSCRDTFTTIYSSVIMSAILLYIMIAFFVYVFSGNPEKQAEDPKNHKREDQHEVLMLLATFVVTITYVAGLNPPGGFWSNSKDGHLVSNPIMQEHNSSRYQAFFVCNTTAFVSSLLIIILLLDKKLILSLPSLNLNKSSARFVALYGFIVIALFGLVGAYAAGSCREPETTTYVVCLIGAVLAYISLQVVITKAITENNRDLFVEPESSRDNETTGKAEANKALERAKTNEASKKSNEAPRNLVILLATLVASITYQAGLDPPGGLWPDDRDGHKGGDPVLLTTHPTRYKVFFYSNSAAFVASLIVITMVQSSSLLRRHTLEAAMLLDLFGLIGAYVAGSCRDVSSSIYVVALAGAVLVYVVIHIVFFTLDHGVKPEEETVLDNRREVLLLLAILVATLTYQAGLTPPGGFWSADDNLGHHAGFPVLLDNFPHRYRAFFYCNAMSFMASVALIVLLVNPNLYRPGIRCYALYVCMVAGMFGLMGAYAAGSSRHLRTSIYVLTLVAAVFAFVILLVIYFWKQSQKKKISKQDGNGSDVSHDQGPSGQGVRQP</sequence>
<dbReference type="GO" id="GO:0016020">
    <property type="term" value="C:membrane"/>
    <property type="evidence" value="ECO:0007669"/>
    <property type="project" value="TreeGrafter"/>
</dbReference>
<feature type="transmembrane region" description="Helical" evidence="2">
    <location>
        <begin position="423"/>
        <end position="443"/>
    </location>
</feature>
<dbReference type="Gramene" id="AET7Gv20130400.2">
    <property type="protein sequence ID" value="AET7Gv20130400.2"/>
    <property type="gene ID" value="AET7Gv20130400"/>
</dbReference>
<feature type="transmembrane region" description="Helical" evidence="2">
    <location>
        <begin position="275"/>
        <end position="292"/>
    </location>
</feature>
<feature type="region of interest" description="Disordered" evidence="1">
    <location>
        <begin position="1"/>
        <end position="26"/>
    </location>
</feature>
<feature type="transmembrane region" description="Helical" evidence="2">
    <location>
        <begin position="186"/>
        <end position="203"/>
    </location>
</feature>
<feature type="transmembrane region" description="Helical" evidence="2">
    <location>
        <begin position="375"/>
        <end position="392"/>
    </location>
</feature>
<evidence type="ECO:0000256" key="1">
    <source>
        <dbReference type="SAM" id="MobiDB-lite"/>
    </source>
</evidence>
<feature type="transmembrane region" description="Helical" evidence="2">
    <location>
        <begin position="569"/>
        <end position="589"/>
    </location>
</feature>
<feature type="domain" description="PGG" evidence="3">
    <location>
        <begin position="514"/>
        <end position="624"/>
    </location>
</feature>
<organism evidence="4 5">
    <name type="scientific">Aegilops tauschii subsp. strangulata</name>
    <name type="common">Goatgrass</name>
    <dbReference type="NCBI Taxonomy" id="200361"/>
    <lineage>
        <taxon>Eukaryota</taxon>
        <taxon>Viridiplantae</taxon>
        <taxon>Streptophyta</taxon>
        <taxon>Embryophyta</taxon>
        <taxon>Tracheophyta</taxon>
        <taxon>Spermatophyta</taxon>
        <taxon>Magnoliopsida</taxon>
        <taxon>Liliopsida</taxon>
        <taxon>Poales</taxon>
        <taxon>Poaceae</taxon>
        <taxon>BOP clade</taxon>
        <taxon>Pooideae</taxon>
        <taxon>Triticodae</taxon>
        <taxon>Triticeae</taxon>
        <taxon>Triticinae</taxon>
        <taxon>Aegilops</taxon>
    </lineage>
</organism>
<dbReference type="EnsemblPlants" id="AET7Gv20130400.2">
    <property type="protein sequence ID" value="AET7Gv20130400.2"/>
    <property type="gene ID" value="AET7Gv20130400"/>
</dbReference>
<keyword evidence="2" id="KW-1133">Transmembrane helix</keyword>
<keyword evidence="2" id="KW-0812">Transmembrane</keyword>
<dbReference type="STRING" id="200361.A0A453QHY3"/>
<feature type="domain" description="PGG" evidence="3">
    <location>
        <begin position="179"/>
        <end position="298"/>
    </location>
</feature>
<feature type="region of interest" description="Disordered" evidence="1">
    <location>
        <begin position="659"/>
        <end position="683"/>
    </location>
</feature>
<feature type="region of interest" description="Disordered" evidence="1">
    <location>
        <begin position="338"/>
        <end position="367"/>
    </location>
</feature>
<dbReference type="Pfam" id="PF13962">
    <property type="entry name" value="PGG"/>
    <property type="match status" value="4"/>
</dbReference>
<keyword evidence="5" id="KW-1185">Reference proteome</keyword>
<name>A0A453QHY3_AEGTS</name>
<feature type="transmembrane region" description="Helical" evidence="2">
    <location>
        <begin position="304"/>
        <end position="323"/>
    </location>
</feature>
<dbReference type="AlphaFoldDB" id="A0A453QHY3"/>
<feature type="transmembrane region" description="Helical" evidence="2">
    <location>
        <begin position="478"/>
        <end position="499"/>
    </location>
</feature>
<feature type="transmembrane region" description="Helical" evidence="2">
    <location>
        <begin position="35"/>
        <end position="59"/>
    </location>
</feature>
<evidence type="ECO:0000313" key="5">
    <source>
        <dbReference type="Proteomes" id="UP000015105"/>
    </source>
</evidence>
<feature type="transmembrane region" description="Helical" evidence="2">
    <location>
        <begin position="601"/>
        <end position="618"/>
    </location>
</feature>
<feature type="transmembrane region" description="Helical" evidence="2">
    <location>
        <begin position="520"/>
        <end position="537"/>
    </location>
</feature>
<feature type="transmembrane region" description="Helical" evidence="2">
    <location>
        <begin position="111"/>
        <end position="130"/>
    </location>
</feature>
<feature type="transmembrane region" description="Helical" evidence="2">
    <location>
        <begin position="232"/>
        <end position="254"/>
    </location>
</feature>
<reference evidence="4" key="5">
    <citation type="journal article" date="2021" name="G3 (Bethesda)">
        <title>Aegilops tauschii genome assembly Aet v5.0 features greater sequence contiguity and improved annotation.</title>
        <authorList>
            <person name="Wang L."/>
            <person name="Zhu T."/>
            <person name="Rodriguez J.C."/>
            <person name="Deal K.R."/>
            <person name="Dubcovsky J."/>
            <person name="McGuire P.E."/>
            <person name="Lux T."/>
            <person name="Spannagl M."/>
            <person name="Mayer K.F.X."/>
            <person name="Baldrich P."/>
            <person name="Meyers B.C."/>
            <person name="Huo N."/>
            <person name="Gu Y.Q."/>
            <person name="Zhou H."/>
            <person name="Devos K.M."/>
            <person name="Bennetzen J.L."/>
            <person name="Unver T."/>
            <person name="Budak H."/>
            <person name="Gulick P.J."/>
            <person name="Galiba G."/>
            <person name="Kalapos B."/>
            <person name="Nelson D.R."/>
            <person name="Li P."/>
            <person name="You F.M."/>
            <person name="Luo M.C."/>
            <person name="Dvorak J."/>
        </authorList>
    </citation>
    <scope>NUCLEOTIDE SEQUENCE [LARGE SCALE GENOMIC DNA]</scope>
    <source>
        <strain evidence="4">cv. AL8/78</strain>
    </source>
</reference>
<feature type="compositionally biased region" description="Polar residues" evidence="1">
    <location>
        <begin position="663"/>
        <end position="683"/>
    </location>
</feature>
<dbReference type="PANTHER" id="PTHR24177">
    <property type="entry name" value="CASKIN"/>
    <property type="match status" value="1"/>
</dbReference>
<feature type="domain" description="PGG" evidence="3">
    <location>
        <begin position="369"/>
        <end position="474"/>
    </location>
</feature>
<reference evidence="5" key="1">
    <citation type="journal article" date="2014" name="Science">
        <title>Ancient hybridizations among the ancestral genomes of bread wheat.</title>
        <authorList>
            <consortium name="International Wheat Genome Sequencing Consortium,"/>
            <person name="Marcussen T."/>
            <person name="Sandve S.R."/>
            <person name="Heier L."/>
            <person name="Spannagl M."/>
            <person name="Pfeifer M."/>
            <person name="Jakobsen K.S."/>
            <person name="Wulff B.B."/>
            <person name="Steuernagel B."/>
            <person name="Mayer K.F."/>
            <person name="Olsen O.A."/>
        </authorList>
    </citation>
    <scope>NUCLEOTIDE SEQUENCE [LARGE SCALE GENOMIC DNA]</scope>
    <source>
        <strain evidence="5">cv. AL8/78</strain>
    </source>
</reference>
<protein>
    <recommendedName>
        <fullName evidence="3">PGG domain-containing protein</fullName>
    </recommendedName>
</protein>
<proteinExistence type="predicted"/>
<reference evidence="5" key="2">
    <citation type="journal article" date="2017" name="Nat. Plants">
        <title>The Aegilops tauschii genome reveals multiple impacts of transposons.</title>
        <authorList>
            <person name="Zhao G."/>
            <person name="Zou C."/>
            <person name="Li K."/>
            <person name="Wang K."/>
            <person name="Li T."/>
            <person name="Gao L."/>
            <person name="Zhang X."/>
            <person name="Wang H."/>
            <person name="Yang Z."/>
            <person name="Liu X."/>
            <person name="Jiang W."/>
            <person name="Mao L."/>
            <person name="Kong X."/>
            <person name="Jiao Y."/>
            <person name="Jia J."/>
        </authorList>
    </citation>
    <scope>NUCLEOTIDE SEQUENCE [LARGE SCALE GENOMIC DNA]</scope>
    <source>
        <strain evidence="5">cv. AL8/78</strain>
    </source>
</reference>
<evidence type="ECO:0000256" key="2">
    <source>
        <dbReference type="SAM" id="Phobius"/>
    </source>
</evidence>
<feature type="transmembrane region" description="Helical" evidence="2">
    <location>
        <begin position="142"/>
        <end position="165"/>
    </location>
</feature>
<feature type="compositionally biased region" description="Polar residues" evidence="1">
    <location>
        <begin position="12"/>
        <end position="26"/>
    </location>
</feature>
<feature type="transmembrane region" description="Helical" evidence="2">
    <location>
        <begin position="455"/>
        <end position="472"/>
    </location>
</feature>
<accession>A0A453QHY3</accession>
<feature type="domain" description="PGG" evidence="3">
    <location>
        <begin position="33"/>
        <end position="136"/>
    </location>
</feature>
<dbReference type="InterPro" id="IPR026961">
    <property type="entry name" value="PGG_dom"/>
</dbReference>
<reference evidence="4" key="4">
    <citation type="submission" date="2019-03" db="UniProtKB">
        <authorList>
            <consortium name="EnsemblPlants"/>
        </authorList>
    </citation>
    <scope>IDENTIFICATION</scope>
</reference>
<evidence type="ECO:0000259" key="3">
    <source>
        <dbReference type="Pfam" id="PF13962"/>
    </source>
</evidence>